<organism evidence="1">
    <name type="scientific">marine metagenome</name>
    <dbReference type="NCBI Taxonomy" id="408172"/>
    <lineage>
        <taxon>unclassified sequences</taxon>
        <taxon>metagenomes</taxon>
        <taxon>ecological metagenomes</taxon>
    </lineage>
</organism>
<gene>
    <name evidence="1" type="ORF">METZ01_LOCUS365243</name>
</gene>
<name>A0A382SR38_9ZZZZ</name>
<protein>
    <submittedName>
        <fullName evidence="1">Uncharacterized protein</fullName>
    </submittedName>
</protein>
<dbReference type="AlphaFoldDB" id="A0A382SR38"/>
<evidence type="ECO:0000313" key="1">
    <source>
        <dbReference type="EMBL" id="SVD12389.1"/>
    </source>
</evidence>
<sequence>MQLKKPRFWRGFFWKVQDKFSTMLKTKPKERGPSILITLHAFSWTPTWVASILPRARQSKVVCLLGLFSYQSSNRSV</sequence>
<dbReference type="EMBL" id="UINC01130971">
    <property type="protein sequence ID" value="SVD12389.1"/>
    <property type="molecule type" value="Genomic_DNA"/>
</dbReference>
<accession>A0A382SR38</accession>
<proteinExistence type="predicted"/>
<reference evidence="1" key="1">
    <citation type="submission" date="2018-05" db="EMBL/GenBank/DDBJ databases">
        <authorList>
            <person name="Lanie J.A."/>
            <person name="Ng W.-L."/>
            <person name="Kazmierczak K.M."/>
            <person name="Andrzejewski T.M."/>
            <person name="Davidsen T.M."/>
            <person name="Wayne K.J."/>
            <person name="Tettelin H."/>
            <person name="Glass J.I."/>
            <person name="Rusch D."/>
            <person name="Podicherti R."/>
            <person name="Tsui H.-C.T."/>
            <person name="Winkler M.E."/>
        </authorList>
    </citation>
    <scope>NUCLEOTIDE SEQUENCE</scope>
</reference>